<comment type="caution">
    <text evidence="2">The sequence shown here is derived from an EMBL/GenBank/DDBJ whole genome shotgun (WGS) entry which is preliminary data.</text>
</comment>
<dbReference type="EMBL" id="LSRX01000461">
    <property type="protein sequence ID" value="OLP96609.1"/>
    <property type="molecule type" value="Genomic_DNA"/>
</dbReference>
<sequence length="85" mass="9719">MTPSVTSLREEMDLDDQDRTKGKGGKGKWQEERSGEQGMVSILCQAADKWRSLKEAMGWLDNEGNWRVLKWNAVQQHLEVDATVK</sequence>
<keyword evidence="3" id="KW-1185">Reference proteome</keyword>
<evidence type="ECO:0000313" key="2">
    <source>
        <dbReference type="EMBL" id="OLP96609.1"/>
    </source>
</evidence>
<feature type="region of interest" description="Disordered" evidence="1">
    <location>
        <begin position="1"/>
        <end position="35"/>
    </location>
</feature>
<proteinExistence type="predicted"/>
<reference evidence="2 3" key="1">
    <citation type="submission" date="2016-02" db="EMBL/GenBank/DDBJ databases">
        <title>Genome analysis of coral dinoflagellate symbionts highlights evolutionary adaptations to a symbiotic lifestyle.</title>
        <authorList>
            <person name="Aranda M."/>
            <person name="Li Y."/>
            <person name="Liew Y.J."/>
            <person name="Baumgarten S."/>
            <person name="Simakov O."/>
            <person name="Wilson M."/>
            <person name="Piel J."/>
            <person name="Ashoor H."/>
            <person name="Bougouffa S."/>
            <person name="Bajic V.B."/>
            <person name="Ryu T."/>
            <person name="Ravasi T."/>
            <person name="Bayer T."/>
            <person name="Micklem G."/>
            <person name="Kim H."/>
            <person name="Bhak J."/>
            <person name="Lajeunesse T.C."/>
            <person name="Voolstra C.R."/>
        </authorList>
    </citation>
    <scope>NUCLEOTIDE SEQUENCE [LARGE SCALE GENOMIC DNA]</scope>
    <source>
        <strain evidence="2 3">CCMP2467</strain>
    </source>
</reference>
<name>A0A1Q9DN82_SYMMI</name>
<evidence type="ECO:0000256" key="1">
    <source>
        <dbReference type="SAM" id="MobiDB-lite"/>
    </source>
</evidence>
<dbReference type="Proteomes" id="UP000186817">
    <property type="component" value="Unassembled WGS sequence"/>
</dbReference>
<evidence type="ECO:0000313" key="3">
    <source>
        <dbReference type="Proteomes" id="UP000186817"/>
    </source>
</evidence>
<accession>A0A1Q9DN82</accession>
<dbReference type="AlphaFoldDB" id="A0A1Q9DN82"/>
<gene>
    <name evidence="2" type="ORF">AK812_SmicGene21164</name>
</gene>
<protein>
    <submittedName>
        <fullName evidence="2">Uncharacterized protein</fullName>
    </submittedName>
</protein>
<organism evidence="2 3">
    <name type="scientific">Symbiodinium microadriaticum</name>
    <name type="common">Dinoflagellate</name>
    <name type="synonym">Zooxanthella microadriatica</name>
    <dbReference type="NCBI Taxonomy" id="2951"/>
    <lineage>
        <taxon>Eukaryota</taxon>
        <taxon>Sar</taxon>
        <taxon>Alveolata</taxon>
        <taxon>Dinophyceae</taxon>
        <taxon>Suessiales</taxon>
        <taxon>Symbiodiniaceae</taxon>
        <taxon>Symbiodinium</taxon>
    </lineage>
</organism>